<comment type="caution">
    <text evidence="1">The sequence shown here is derived from an EMBL/GenBank/DDBJ whole genome shotgun (WGS) entry which is preliminary data.</text>
</comment>
<accession>A0A3R8NKJ8</accession>
<evidence type="ECO:0000313" key="1">
    <source>
        <dbReference type="EMBL" id="RRN50488.1"/>
    </source>
</evidence>
<reference evidence="1 2" key="1">
    <citation type="submission" date="2018-11" db="EMBL/GenBank/DDBJ databases">
        <title>Changes in penicillin susceptibility of Streptococcus suis isolates by amino acid alterations in the penicillin-binding protein.</title>
        <authorList>
            <person name="Niemann L."/>
            <person name="Eichhorn I."/>
        </authorList>
    </citation>
    <scope>NUCLEOTIDE SEQUENCE [LARGE SCALE GENOMIC DNA]</scope>
    <source>
        <strain evidence="1 2">IMT40738</strain>
    </source>
</reference>
<dbReference type="AlphaFoldDB" id="A0A3R8NKJ8"/>
<dbReference type="EMBL" id="RRZO01000030">
    <property type="protein sequence ID" value="RRN50488.1"/>
    <property type="molecule type" value="Genomic_DNA"/>
</dbReference>
<organism evidence="1 2">
    <name type="scientific">Streptococcus suis</name>
    <dbReference type="NCBI Taxonomy" id="1307"/>
    <lineage>
        <taxon>Bacteria</taxon>
        <taxon>Bacillati</taxon>
        <taxon>Bacillota</taxon>
        <taxon>Bacilli</taxon>
        <taxon>Lactobacillales</taxon>
        <taxon>Streptococcaceae</taxon>
        <taxon>Streptococcus</taxon>
    </lineage>
</organism>
<proteinExistence type="predicted"/>
<evidence type="ECO:0000313" key="2">
    <source>
        <dbReference type="Proteomes" id="UP000278566"/>
    </source>
</evidence>
<dbReference type="Proteomes" id="UP000278566">
    <property type="component" value="Unassembled WGS sequence"/>
</dbReference>
<sequence>MVKTLEQTLKDDSKSFKVPTSIRPYDIGFRVISENGNILSLRNGASVFSLPSEAKKAIQREFGKDDPSFDVEKYRVEEVAIINFEKLKNFLQEVGT</sequence>
<gene>
    <name evidence="1" type="ORF">EI220_06660</name>
</gene>
<dbReference type="RefSeq" id="WP_125065298.1">
    <property type="nucleotide sequence ID" value="NZ_RRZO01000030.1"/>
</dbReference>
<protein>
    <submittedName>
        <fullName evidence="1">Uncharacterized protein</fullName>
    </submittedName>
</protein>
<name>A0A3R8NKJ8_STRSU</name>